<feature type="region of interest" description="Disordered" evidence="1">
    <location>
        <begin position="1"/>
        <end position="31"/>
    </location>
</feature>
<evidence type="ECO:0000313" key="3">
    <source>
        <dbReference type="WBParaSite" id="Pan_g3329.t1"/>
    </source>
</evidence>
<dbReference type="AlphaFoldDB" id="A0A7E4VWN5"/>
<keyword evidence="2" id="KW-1185">Reference proteome</keyword>
<protein>
    <submittedName>
        <fullName evidence="3">Phorbol-ester/DAG-type domain-containing protein</fullName>
    </submittedName>
</protein>
<reference evidence="3" key="2">
    <citation type="submission" date="2020-10" db="UniProtKB">
        <authorList>
            <consortium name="WormBaseParasite"/>
        </authorList>
    </citation>
    <scope>IDENTIFICATION</scope>
</reference>
<dbReference type="Proteomes" id="UP000492821">
    <property type="component" value="Unassembled WGS sequence"/>
</dbReference>
<name>A0A7E4VWN5_PANRE</name>
<reference evidence="2" key="1">
    <citation type="journal article" date="2013" name="Genetics">
        <title>The draft genome and transcriptome of Panagrellus redivivus are shaped by the harsh demands of a free-living lifestyle.</title>
        <authorList>
            <person name="Srinivasan J."/>
            <person name="Dillman A.R."/>
            <person name="Macchietto M.G."/>
            <person name="Heikkinen L."/>
            <person name="Lakso M."/>
            <person name="Fracchia K.M."/>
            <person name="Antoshechkin I."/>
            <person name="Mortazavi A."/>
            <person name="Wong G."/>
            <person name="Sternberg P.W."/>
        </authorList>
    </citation>
    <scope>NUCLEOTIDE SEQUENCE [LARGE SCALE GENOMIC DNA]</scope>
    <source>
        <strain evidence="2">MT8872</strain>
    </source>
</reference>
<sequence length="97" mass="10957">MPQAMGDTSLLARRHERPDVGRKKTGKKTRLQKLRDTPCLQGLCHHCEEHLWHKCKQTGLLLSACVSGDNPLDPSKPPQATLYLRLAILAPHYNHLD</sequence>
<proteinExistence type="predicted"/>
<organism evidence="2 3">
    <name type="scientific">Panagrellus redivivus</name>
    <name type="common">Microworm</name>
    <dbReference type="NCBI Taxonomy" id="6233"/>
    <lineage>
        <taxon>Eukaryota</taxon>
        <taxon>Metazoa</taxon>
        <taxon>Ecdysozoa</taxon>
        <taxon>Nematoda</taxon>
        <taxon>Chromadorea</taxon>
        <taxon>Rhabditida</taxon>
        <taxon>Tylenchina</taxon>
        <taxon>Panagrolaimomorpha</taxon>
        <taxon>Panagrolaimoidea</taxon>
        <taxon>Panagrolaimidae</taxon>
        <taxon>Panagrellus</taxon>
    </lineage>
</organism>
<accession>A0A7E4VWN5</accession>
<evidence type="ECO:0000256" key="1">
    <source>
        <dbReference type="SAM" id="MobiDB-lite"/>
    </source>
</evidence>
<dbReference type="WBParaSite" id="Pan_g3329.t1">
    <property type="protein sequence ID" value="Pan_g3329.t1"/>
    <property type="gene ID" value="Pan_g3329"/>
</dbReference>
<evidence type="ECO:0000313" key="2">
    <source>
        <dbReference type="Proteomes" id="UP000492821"/>
    </source>
</evidence>